<evidence type="ECO:0000313" key="3">
    <source>
        <dbReference type="Proteomes" id="UP001151699"/>
    </source>
</evidence>
<evidence type="ECO:0008006" key="4">
    <source>
        <dbReference type="Google" id="ProtNLM"/>
    </source>
</evidence>
<gene>
    <name evidence="2" type="ORF">Bhyg_16485</name>
</gene>
<feature type="region of interest" description="Disordered" evidence="1">
    <location>
        <begin position="297"/>
        <end position="318"/>
    </location>
</feature>
<dbReference type="EMBL" id="WJQU01003320">
    <property type="protein sequence ID" value="KAJ6625718.1"/>
    <property type="molecule type" value="Genomic_DNA"/>
</dbReference>
<keyword evidence="3" id="KW-1185">Reference proteome</keyword>
<dbReference type="AlphaFoldDB" id="A0A9Q0MLB4"/>
<dbReference type="Proteomes" id="UP001151699">
    <property type="component" value="Unassembled WGS sequence"/>
</dbReference>
<proteinExistence type="predicted"/>
<organism evidence="2 3">
    <name type="scientific">Pseudolycoriella hygida</name>
    <dbReference type="NCBI Taxonomy" id="35572"/>
    <lineage>
        <taxon>Eukaryota</taxon>
        <taxon>Metazoa</taxon>
        <taxon>Ecdysozoa</taxon>
        <taxon>Arthropoda</taxon>
        <taxon>Hexapoda</taxon>
        <taxon>Insecta</taxon>
        <taxon>Pterygota</taxon>
        <taxon>Neoptera</taxon>
        <taxon>Endopterygota</taxon>
        <taxon>Diptera</taxon>
        <taxon>Nematocera</taxon>
        <taxon>Sciaroidea</taxon>
        <taxon>Sciaridae</taxon>
        <taxon>Pseudolycoriella</taxon>
    </lineage>
</organism>
<evidence type="ECO:0000256" key="1">
    <source>
        <dbReference type="SAM" id="MobiDB-lite"/>
    </source>
</evidence>
<dbReference type="InterPro" id="IPR014752">
    <property type="entry name" value="Arrestin-like_C"/>
</dbReference>
<dbReference type="Gene3D" id="2.60.40.640">
    <property type="match status" value="1"/>
</dbReference>
<comment type="caution">
    <text evidence="2">The sequence shown here is derived from an EMBL/GenBank/DDBJ whole genome shotgun (WGS) entry which is preliminary data.</text>
</comment>
<dbReference type="OrthoDB" id="8251650at2759"/>
<feature type="compositionally biased region" description="Polar residues" evidence="1">
    <location>
        <begin position="298"/>
        <end position="318"/>
    </location>
</feature>
<name>A0A9Q0MLB4_9DIPT</name>
<evidence type="ECO:0000313" key="2">
    <source>
        <dbReference type="EMBL" id="KAJ6625718.1"/>
    </source>
</evidence>
<sequence>MPPVGGFVALCAQGRMQEAPKAIYGNFHKVDIAPNRDIIKGKLMINFNSYRISHGGIKIRLEGYLEMARMHNQIDIMKHCPAETIISREDLVRGHTQLNFTLTIPTGRSYPAAFVSPNASITYRIVALILRDHTWEVFAKKPINFKGYYNVDRMELRPFVEKKIFQMKTGDVTSTLTVPNTVAAMGRLEGFLELNGLLGGRANATLTLLRKVNYDGNVQTETILSQSRQAEVDQSNASFQWTVVIPMMMKSSFSRENIYMYYVRYYLKYEVFLEQMGDEKPYSLVVNGIVEVEVGTTRGDNTSASTNHGVPQPQNSRRSSVMSLTSFMSMLSLPPAYSQLQSRSASMMSLETLPPRYDEVERQ</sequence>
<accession>A0A9Q0MLB4</accession>
<reference evidence="2" key="1">
    <citation type="submission" date="2022-07" db="EMBL/GenBank/DDBJ databases">
        <authorList>
            <person name="Trinca V."/>
            <person name="Uliana J.V.C."/>
            <person name="Torres T.T."/>
            <person name="Ward R.J."/>
            <person name="Monesi N."/>
        </authorList>
    </citation>
    <scope>NUCLEOTIDE SEQUENCE</scope>
    <source>
        <strain evidence="2">HSMRA1968</strain>
        <tissue evidence="2">Whole embryos</tissue>
    </source>
</reference>
<protein>
    <recommendedName>
        <fullName evidence="4">Arrestin-like N-terminal domain-containing protein</fullName>
    </recommendedName>
</protein>